<dbReference type="PANTHER" id="PTHR48006:SF28">
    <property type="entry name" value="LEUCINE-RICH REPEAT PROTEIN KINASE FAMILY PROTEIN"/>
    <property type="match status" value="1"/>
</dbReference>
<dbReference type="InterPro" id="IPR008271">
    <property type="entry name" value="Ser/Thr_kinase_AS"/>
</dbReference>
<feature type="domain" description="Protein kinase" evidence="2">
    <location>
        <begin position="44"/>
        <end position="337"/>
    </location>
</feature>
<dbReference type="EMBL" id="CAUOFW020000836">
    <property type="protein sequence ID" value="CAK9137749.1"/>
    <property type="molecule type" value="Genomic_DNA"/>
</dbReference>
<sequence length="337" mass="37812">MVIKYLIKNKNKRDHNPVRNGEFDGCSGIYRFSKAEIENAMKFGNERKCLGRGSAGQVYKGILPSGQVVAIKQIYDSNRSGSFSREVEGLSKVRHPNLVYLFGCCVEGGEQYLVYEYCSEGNLAQRLLRKDAGLTWKQRVKILRDCALALRYLHHYVDGGCIVHRDIKLTNILLTEKLEPKLSDFGLAKLLGMDESNVYTDVRGTLGYMDPEYMSNAKLTCASDIYSFGIVALQVLSGQKVIELDLDARDQLTRKAKDVSMGKRPLKDFEDPQLHGNLNNVDFESILHIAVLCVAKSMLCVAKSSKGRPTIDVVFDELEKAWKNTDVNIVEILNSLS</sequence>
<dbReference type="GO" id="GO:0016020">
    <property type="term" value="C:membrane"/>
    <property type="evidence" value="ECO:0007669"/>
    <property type="project" value="UniProtKB-SubCell"/>
</dbReference>
<dbReference type="PANTHER" id="PTHR48006">
    <property type="entry name" value="LEUCINE-RICH REPEAT-CONTAINING PROTEIN DDB_G0281931-RELATED"/>
    <property type="match status" value="1"/>
</dbReference>
<keyword evidence="4" id="KW-1185">Reference proteome</keyword>
<dbReference type="AlphaFoldDB" id="A0ABC8QYD1"/>
<evidence type="ECO:0000259" key="2">
    <source>
        <dbReference type="PROSITE" id="PS50011"/>
    </source>
</evidence>
<comment type="subcellular location">
    <subcellularLocation>
        <location evidence="1">Membrane</location>
        <topology evidence="1">Single-pass type I membrane protein</topology>
    </subcellularLocation>
</comment>
<protein>
    <recommendedName>
        <fullName evidence="2">Protein kinase domain-containing protein</fullName>
    </recommendedName>
</protein>
<dbReference type="Gene3D" id="3.30.200.20">
    <property type="entry name" value="Phosphorylase Kinase, domain 1"/>
    <property type="match status" value="1"/>
</dbReference>
<dbReference type="Gene3D" id="1.10.510.10">
    <property type="entry name" value="Transferase(Phosphotransferase) domain 1"/>
    <property type="match status" value="1"/>
</dbReference>
<dbReference type="FunFam" id="1.10.510.10:FF:000530">
    <property type="entry name" value="probable receptor-like protein kinase At5g59700"/>
    <property type="match status" value="1"/>
</dbReference>
<dbReference type="SUPFAM" id="SSF56112">
    <property type="entry name" value="Protein kinase-like (PK-like)"/>
    <property type="match status" value="1"/>
</dbReference>
<reference evidence="3 4" key="1">
    <citation type="submission" date="2024-02" db="EMBL/GenBank/DDBJ databases">
        <authorList>
            <person name="Vignale AGUSTIN F."/>
            <person name="Sosa J E."/>
            <person name="Modenutti C."/>
        </authorList>
    </citation>
    <scope>NUCLEOTIDE SEQUENCE [LARGE SCALE GENOMIC DNA]</scope>
</reference>
<evidence type="ECO:0000313" key="3">
    <source>
        <dbReference type="EMBL" id="CAK9137749.1"/>
    </source>
</evidence>
<dbReference type="Pfam" id="PF00069">
    <property type="entry name" value="Pkinase"/>
    <property type="match status" value="1"/>
</dbReference>
<dbReference type="SMART" id="SM00220">
    <property type="entry name" value="S_TKc"/>
    <property type="match status" value="1"/>
</dbReference>
<gene>
    <name evidence="3" type="ORF">ILEXP_LOCUS4794</name>
</gene>
<dbReference type="InterPro" id="IPR051824">
    <property type="entry name" value="LRR_Rcpt-Like_S/T_Kinase"/>
</dbReference>
<evidence type="ECO:0000313" key="4">
    <source>
        <dbReference type="Proteomes" id="UP001642360"/>
    </source>
</evidence>
<organism evidence="3 4">
    <name type="scientific">Ilex paraguariensis</name>
    <name type="common">yerba mate</name>
    <dbReference type="NCBI Taxonomy" id="185542"/>
    <lineage>
        <taxon>Eukaryota</taxon>
        <taxon>Viridiplantae</taxon>
        <taxon>Streptophyta</taxon>
        <taxon>Embryophyta</taxon>
        <taxon>Tracheophyta</taxon>
        <taxon>Spermatophyta</taxon>
        <taxon>Magnoliopsida</taxon>
        <taxon>eudicotyledons</taxon>
        <taxon>Gunneridae</taxon>
        <taxon>Pentapetalae</taxon>
        <taxon>asterids</taxon>
        <taxon>campanulids</taxon>
        <taxon>Aquifoliales</taxon>
        <taxon>Aquifoliaceae</taxon>
        <taxon>Ilex</taxon>
    </lineage>
</organism>
<dbReference type="InterPro" id="IPR000719">
    <property type="entry name" value="Prot_kinase_dom"/>
</dbReference>
<dbReference type="PROSITE" id="PS50011">
    <property type="entry name" value="PROTEIN_KINASE_DOM"/>
    <property type="match status" value="1"/>
</dbReference>
<comment type="caution">
    <text evidence="3">The sequence shown here is derived from an EMBL/GenBank/DDBJ whole genome shotgun (WGS) entry which is preliminary data.</text>
</comment>
<accession>A0ABC8QYD1</accession>
<proteinExistence type="predicted"/>
<dbReference type="InterPro" id="IPR011009">
    <property type="entry name" value="Kinase-like_dom_sf"/>
</dbReference>
<evidence type="ECO:0000256" key="1">
    <source>
        <dbReference type="ARBA" id="ARBA00004479"/>
    </source>
</evidence>
<dbReference type="Proteomes" id="UP001642360">
    <property type="component" value="Unassembled WGS sequence"/>
</dbReference>
<name>A0ABC8QYD1_9AQUA</name>
<dbReference type="PROSITE" id="PS00108">
    <property type="entry name" value="PROTEIN_KINASE_ST"/>
    <property type="match status" value="1"/>
</dbReference>